<gene>
    <name evidence="1" type="ORF">H9734_11760</name>
</gene>
<dbReference type="Proteomes" id="UP000886890">
    <property type="component" value="Unassembled WGS sequence"/>
</dbReference>
<dbReference type="AlphaFoldDB" id="A0A9D1XEU8"/>
<evidence type="ECO:0000313" key="1">
    <source>
        <dbReference type="EMBL" id="HIX78248.1"/>
    </source>
</evidence>
<comment type="caution">
    <text evidence="1">The sequence shown here is derived from an EMBL/GenBank/DDBJ whole genome shotgun (WGS) entry which is preliminary data.</text>
</comment>
<reference evidence="1" key="2">
    <citation type="submission" date="2021-04" db="EMBL/GenBank/DDBJ databases">
        <authorList>
            <person name="Gilroy R."/>
        </authorList>
    </citation>
    <scope>NUCLEOTIDE SEQUENCE</scope>
    <source>
        <strain evidence="1">CHK183-1962</strain>
    </source>
</reference>
<dbReference type="InterPro" id="IPR009706">
    <property type="entry name" value="DUF1287"/>
</dbReference>
<name>A0A9D1XEU8_9FIRM</name>
<dbReference type="EMBL" id="DXEK01000192">
    <property type="protein sequence ID" value="HIX78248.1"/>
    <property type="molecule type" value="Genomic_DNA"/>
</dbReference>
<evidence type="ECO:0000313" key="2">
    <source>
        <dbReference type="Proteomes" id="UP000886890"/>
    </source>
</evidence>
<organism evidence="1 2">
    <name type="scientific">Candidatus Fusicatenibacter merdavium</name>
    <dbReference type="NCBI Taxonomy" id="2838600"/>
    <lineage>
        <taxon>Bacteria</taxon>
        <taxon>Bacillati</taxon>
        <taxon>Bacillota</taxon>
        <taxon>Clostridia</taxon>
        <taxon>Lachnospirales</taxon>
        <taxon>Lachnospiraceae</taxon>
        <taxon>Fusicatenibacter</taxon>
    </lineage>
</organism>
<reference evidence="1" key="1">
    <citation type="journal article" date="2021" name="PeerJ">
        <title>Extensive microbial diversity within the chicken gut microbiome revealed by metagenomics and culture.</title>
        <authorList>
            <person name="Gilroy R."/>
            <person name="Ravi A."/>
            <person name="Getino M."/>
            <person name="Pursley I."/>
            <person name="Horton D.L."/>
            <person name="Alikhan N.F."/>
            <person name="Baker D."/>
            <person name="Gharbi K."/>
            <person name="Hall N."/>
            <person name="Watson M."/>
            <person name="Adriaenssens E.M."/>
            <person name="Foster-Nyarko E."/>
            <person name="Jarju S."/>
            <person name="Secka A."/>
            <person name="Antonio M."/>
            <person name="Oren A."/>
            <person name="Chaudhuri R.R."/>
            <person name="La Ragione R."/>
            <person name="Hildebrand F."/>
            <person name="Pallen M.J."/>
        </authorList>
    </citation>
    <scope>NUCLEOTIDE SEQUENCE</scope>
    <source>
        <strain evidence="1">CHK183-1962</strain>
    </source>
</reference>
<dbReference type="Pfam" id="PF06940">
    <property type="entry name" value="DUF1287"/>
    <property type="match status" value="1"/>
</dbReference>
<protein>
    <submittedName>
        <fullName evidence="1">DUF1287 domain-containing protein</fullName>
    </submittedName>
</protein>
<proteinExistence type="predicted"/>
<sequence length="215" mass="24957">MKTLLTICVIAIVCVCIYLLFRYQNTSSKRLPNKYSAVIKQFHSTTDKDHDGTDDQMDILQGALDYIATRPKYKSKYYQTGYPNDEYGVCTDVVAFALRDAGYDLMDLIQEDIKANPKEYNINKPDRKIDFRRVKNLKIYFSHSAISLTTDISAIEEWQGGDIVIFQNHIGIVSDRRNENGVPYVIHHNDPWQKTYEQDILESRNDLVGHYRMSE</sequence>
<accession>A0A9D1XEU8</accession>